<organism evidence="2 3">
    <name type="scientific">Chryseobacterium kimseyorum</name>
    <dbReference type="NCBI Taxonomy" id="2984028"/>
    <lineage>
        <taxon>Bacteria</taxon>
        <taxon>Pseudomonadati</taxon>
        <taxon>Bacteroidota</taxon>
        <taxon>Flavobacteriia</taxon>
        <taxon>Flavobacteriales</taxon>
        <taxon>Weeksellaceae</taxon>
        <taxon>Chryseobacterium group</taxon>
        <taxon>Chryseobacterium</taxon>
    </lineage>
</organism>
<keyword evidence="3" id="KW-1185">Reference proteome</keyword>
<sequence>MVGKFIIFKIEFKLLLLLISAFVFATVVGTVSHEYGHFIAAKLRGFNTEIHYGYTSVIYDSSLRGKDHFDHFIFTLGGPVQTMLVGTIGLILLFVFRKNQLASALDLKRWVFVFLSLFWLRQTANFTGWIIGYLSQGKFSARGDEIKLAKYLNLPGWSIILPSAVIGFIVLVIVIFKFIPIHQRLTFIIAGLIGGIAGFIFWLEIFGKIIMP</sequence>
<evidence type="ECO:0000313" key="2">
    <source>
        <dbReference type="EMBL" id="MCW3168540.1"/>
    </source>
</evidence>
<accession>A0ABT3HXK2</accession>
<dbReference type="EMBL" id="JAPDHW010000005">
    <property type="protein sequence ID" value="MCW3168540.1"/>
    <property type="molecule type" value="Genomic_DNA"/>
</dbReference>
<gene>
    <name evidence="2" type="ORF">OMO38_08370</name>
</gene>
<dbReference type="RefSeq" id="WP_264749750.1">
    <property type="nucleotide sequence ID" value="NZ_JAPDHW010000005.1"/>
</dbReference>
<evidence type="ECO:0000313" key="3">
    <source>
        <dbReference type="Proteomes" id="UP001163731"/>
    </source>
</evidence>
<proteinExistence type="predicted"/>
<evidence type="ECO:0008006" key="4">
    <source>
        <dbReference type="Google" id="ProtNLM"/>
    </source>
</evidence>
<feature type="transmembrane region" description="Helical" evidence="1">
    <location>
        <begin position="154"/>
        <end position="178"/>
    </location>
</feature>
<protein>
    <recommendedName>
        <fullName evidence="4">Peptidase M50 domain-containing protein</fullName>
    </recommendedName>
</protein>
<feature type="transmembrane region" description="Helical" evidence="1">
    <location>
        <begin position="185"/>
        <end position="203"/>
    </location>
</feature>
<feature type="transmembrane region" description="Helical" evidence="1">
    <location>
        <begin position="72"/>
        <end position="97"/>
    </location>
</feature>
<keyword evidence="1" id="KW-0472">Membrane</keyword>
<keyword evidence="1" id="KW-0812">Transmembrane</keyword>
<evidence type="ECO:0000256" key="1">
    <source>
        <dbReference type="SAM" id="Phobius"/>
    </source>
</evidence>
<keyword evidence="1" id="KW-1133">Transmembrane helix</keyword>
<comment type="caution">
    <text evidence="2">The sequence shown here is derived from an EMBL/GenBank/DDBJ whole genome shotgun (WGS) entry which is preliminary data.</text>
</comment>
<feature type="transmembrane region" description="Helical" evidence="1">
    <location>
        <begin position="109"/>
        <end position="134"/>
    </location>
</feature>
<dbReference type="Proteomes" id="UP001163731">
    <property type="component" value="Unassembled WGS sequence"/>
</dbReference>
<name>A0ABT3HXK2_9FLAO</name>
<reference evidence="2" key="1">
    <citation type="submission" date="2022-10" db="EMBL/GenBank/DDBJ databases">
        <title>Chryseobacterium babae sp. nov. isolated from the gut of the beetle Oryctes rhinoceros, and Chryseobacterium kimseyorum sp. nov., isolated from a stick insect rearing cage.</title>
        <authorList>
            <person name="Shelomi M."/>
            <person name="Han C.-J."/>
            <person name="Chen W.-M."/>
            <person name="Chen H.-K."/>
            <person name="Liaw S.-J."/>
            <person name="Muhle E."/>
            <person name="Clermont D."/>
        </authorList>
    </citation>
    <scope>NUCLEOTIDE SEQUENCE</scope>
    <source>
        <strain evidence="2">09-1422</strain>
    </source>
</reference>